<evidence type="ECO:0000256" key="7">
    <source>
        <dbReference type="SAM" id="SignalP"/>
    </source>
</evidence>
<evidence type="ECO:0000313" key="8">
    <source>
        <dbReference type="EMBL" id="OOC09328.1"/>
    </source>
</evidence>
<evidence type="ECO:0000256" key="5">
    <source>
        <dbReference type="ARBA" id="ARBA00023288"/>
    </source>
</evidence>
<keyword evidence="1 6" id="KW-0732">Signal</keyword>
<feature type="signal peptide" evidence="7">
    <location>
        <begin position="1"/>
        <end position="19"/>
    </location>
</feature>
<keyword evidence="9" id="KW-1185">Reference proteome</keyword>
<dbReference type="STRING" id="252474.B1A74_11290"/>
<dbReference type="PANTHER" id="PTHR38098">
    <property type="entry name" value="LPS-ASSEMBLY LIPOPROTEIN LPTE"/>
    <property type="match status" value="1"/>
</dbReference>
<comment type="subcellular location">
    <subcellularLocation>
        <location evidence="6">Cell outer membrane</location>
        <topology evidence="6">Lipid-anchor</topology>
    </subcellularLocation>
</comment>
<dbReference type="InterPro" id="IPR007485">
    <property type="entry name" value="LPS_assembly_LptE"/>
</dbReference>
<proteinExistence type="inferred from homology"/>
<gene>
    <name evidence="6" type="primary">lptE</name>
    <name evidence="8" type="ORF">B1A74_11290</name>
</gene>
<dbReference type="AlphaFoldDB" id="A0A1V2ZW25"/>
<comment type="similarity">
    <text evidence="6">Belongs to the LptE lipoprotein family.</text>
</comment>
<dbReference type="GO" id="GO:0015920">
    <property type="term" value="P:lipopolysaccharide transport"/>
    <property type="evidence" value="ECO:0007669"/>
    <property type="project" value="TreeGrafter"/>
</dbReference>
<reference evidence="8 9" key="1">
    <citation type="submission" date="2017-02" db="EMBL/GenBank/DDBJ databases">
        <title>Genomic diversity within the haloalkaliphilic genus Thioalkalivibrio.</title>
        <authorList>
            <person name="Ahn A.-C."/>
            <person name="Meier-Kolthoff J."/>
            <person name="Overmars L."/>
            <person name="Richter M."/>
            <person name="Woyke T."/>
            <person name="Sorokin D.Y."/>
            <person name="Muyzer G."/>
        </authorList>
    </citation>
    <scope>NUCLEOTIDE SEQUENCE [LARGE SCALE GENOMIC DNA]</scope>
    <source>
        <strain evidence="8 9">HL17</strain>
    </source>
</reference>
<comment type="subunit">
    <text evidence="6">Component of the lipopolysaccharide transport and assembly complex. Interacts with LptD.</text>
</comment>
<dbReference type="PROSITE" id="PS51257">
    <property type="entry name" value="PROKAR_LIPOPROTEIN"/>
    <property type="match status" value="1"/>
</dbReference>
<dbReference type="GO" id="GO:1990351">
    <property type="term" value="C:transporter complex"/>
    <property type="evidence" value="ECO:0007669"/>
    <property type="project" value="TreeGrafter"/>
</dbReference>
<sequence>MTRFLPRLLVVLVLTASLAACGFQLRGTGGWPSELDPVEIRGLQPRDSLYQELARGLRASGVEIVERRPDDRGVTLEIASVNDSRRALSVSDQARVSEYELTRSMRVRLRPADGEATDLDTLRASRTYVYDETAVLSRSEREEDLRATMNRDLVALLQRRVRALTGGGED</sequence>
<comment type="caution">
    <text evidence="8">The sequence shown here is derived from an EMBL/GenBank/DDBJ whole genome shotgun (WGS) entry which is preliminary data.</text>
</comment>
<evidence type="ECO:0000256" key="6">
    <source>
        <dbReference type="HAMAP-Rule" id="MF_01186"/>
    </source>
</evidence>
<dbReference type="PANTHER" id="PTHR38098:SF1">
    <property type="entry name" value="LPS-ASSEMBLY LIPOPROTEIN LPTE"/>
    <property type="match status" value="1"/>
</dbReference>
<keyword evidence="3 6" id="KW-0564">Palmitate</keyword>
<evidence type="ECO:0000256" key="4">
    <source>
        <dbReference type="ARBA" id="ARBA00023237"/>
    </source>
</evidence>
<dbReference type="OrthoDB" id="7349153at2"/>
<evidence type="ECO:0000256" key="1">
    <source>
        <dbReference type="ARBA" id="ARBA00022729"/>
    </source>
</evidence>
<dbReference type="GO" id="GO:0009279">
    <property type="term" value="C:cell outer membrane"/>
    <property type="evidence" value="ECO:0007669"/>
    <property type="project" value="UniProtKB-SubCell"/>
</dbReference>
<organism evidence="8 9">
    <name type="scientific">Thioalkalivibrio halophilus</name>
    <dbReference type="NCBI Taxonomy" id="252474"/>
    <lineage>
        <taxon>Bacteria</taxon>
        <taxon>Pseudomonadati</taxon>
        <taxon>Pseudomonadota</taxon>
        <taxon>Gammaproteobacteria</taxon>
        <taxon>Chromatiales</taxon>
        <taxon>Ectothiorhodospiraceae</taxon>
        <taxon>Thioalkalivibrio</taxon>
    </lineage>
</organism>
<dbReference type="HAMAP" id="MF_01186">
    <property type="entry name" value="LPS_assembly_LptE"/>
    <property type="match status" value="1"/>
</dbReference>
<dbReference type="RefSeq" id="WP_077244707.1">
    <property type="nucleotide sequence ID" value="NZ_MUZR01000051.1"/>
</dbReference>
<dbReference type="GO" id="GO:0043165">
    <property type="term" value="P:Gram-negative-bacterium-type cell outer membrane assembly"/>
    <property type="evidence" value="ECO:0007669"/>
    <property type="project" value="UniProtKB-UniRule"/>
</dbReference>
<feature type="chain" id="PRO_5013070241" description="LPS-assembly lipoprotein LptE" evidence="7">
    <location>
        <begin position="20"/>
        <end position="170"/>
    </location>
</feature>
<comment type="function">
    <text evidence="6">Together with LptD, is involved in the assembly of lipopolysaccharide (LPS) at the surface of the outer membrane. Required for the proper assembly of LptD. Binds LPS and may serve as the LPS recognition site at the outer membrane.</text>
</comment>
<accession>A0A1V2ZW25</accession>
<dbReference type="Proteomes" id="UP000189177">
    <property type="component" value="Unassembled WGS sequence"/>
</dbReference>
<keyword evidence="4 6" id="KW-0998">Cell outer membrane</keyword>
<name>A0A1V2ZW25_9GAMM</name>
<keyword evidence="5 6" id="KW-0449">Lipoprotein</keyword>
<protein>
    <recommendedName>
        <fullName evidence="6">LPS-assembly lipoprotein LptE</fullName>
    </recommendedName>
</protein>
<dbReference type="Gene3D" id="3.30.160.150">
    <property type="entry name" value="Lipoprotein like domain"/>
    <property type="match status" value="1"/>
</dbReference>
<dbReference type="Pfam" id="PF04390">
    <property type="entry name" value="LptE"/>
    <property type="match status" value="1"/>
</dbReference>
<evidence type="ECO:0000313" key="9">
    <source>
        <dbReference type="Proteomes" id="UP000189177"/>
    </source>
</evidence>
<evidence type="ECO:0000256" key="3">
    <source>
        <dbReference type="ARBA" id="ARBA00023139"/>
    </source>
</evidence>
<evidence type="ECO:0000256" key="2">
    <source>
        <dbReference type="ARBA" id="ARBA00023136"/>
    </source>
</evidence>
<dbReference type="EMBL" id="MUZR01000051">
    <property type="protein sequence ID" value="OOC09328.1"/>
    <property type="molecule type" value="Genomic_DNA"/>
</dbReference>
<keyword evidence="2 6" id="KW-0472">Membrane</keyword>
<dbReference type="GO" id="GO:0001530">
    <property type="term" value="F:lipopolysaccharide binding"/>
    <property type="evidence" value="ECO:0007669"/>
    <property type="project" value="TreeGrafter"/>
</dbReference>